<dbReference type="EMBL" id="BMNL01000004">
    <property type="protein sequence ID" value="GGP22382.1"/>
    <property type="molecule type" value="Genomic_DNA"/>
</dbReference>
<dbReference type="Proteomes" id="UP000610960">
    <property type="component" value="Unassembled WGS sequence"/>
</dbReference>
<dbReference type="AlphaFoldDB" id="A0A830GVN9"/>
<dbReference type="RefSeq" id="WP_188597085.1">
    <property type="nucleotide sequence ID" value="NZ_BMNL01000004.1"/>
</dbReference>
<accession>A0A830GVN9</accession>
<dbReference type="InterPro" id="IPR029058">
    <property type="entry name" value="AB_hydrolase_fold"/>
</dbReference>
<dbReference type="GO" id="GO:0004177">
    <property type="term" value="F:aminopeptidase activity"/>
    <property type="evidence" value="ECO:0007669"/>
    <property type="project" value="UniProtKB-KW"/>
</dbReference>
<gene>
    <name evidence="2" type="ORF">GCM10007981_18220</name>
</gene>
<proteinExistence type="predicted"/>
<evidence type="ECO:0000313" key="2">
    <source>
        <dbReference type="EMBL" id="GGP22382.1"/>
    </source>
</evidence>
<dbReference type="GO" id="GO:0008236">
    <property type="term" value="F:serine-type peptidase activity"/>
    <property type="evidence" value="ECO:0007669"/>
    <property type="project" value="InterPro"/>
</dbReference>
<sequence>MKALVFHGRGSSPDKINWLTRPFKEAGLEVIAPTISEVDDGLEIGAQVIKDSQDKLVVSGHSMGGTVALLLAAKMPNKVRCAIVVSAPVDRLLQLKYLEEGAEGTPRRAIYEELRRKYPKDDYFIQTSPINYINDDTPPILYIWGTADEIVPRNQLTTIEAKAHRFAKVVVNGMGHTPRSQHLREISSAIKQFLNDQCK</sequence>
<reference evidence="2" key="1">
    <citation type="journal article" date="2014" name="Int. J. Syst. Evol. Microbiol.">
        <title>Complete genome sequence of Corynebacterium casei LMG S-19264T (=DSM 44701T), isolated from a smear-ripened cheese.</title>
        <authorList>
            <consortium name="US DOE Joint Genome Institute (JGI-PGF)"/>
            <person name="Walter F."/>
            <person name="Albersmeier A."/>
            <person name="Kalinowski J."/>
            <person name="Ruckert C."/>
        </authorList>
    </citation>
    <scope>NUCLEOTIDE SEQUENCE</scope>
    <source>
        <strain evidence="2">JCM 10088</strain>
    </source>
</reference>
<dbReference type="Pfam" id="PF00326">
    <property type="entry name" value="Peptidase_S9"/>
    <property type="match status" value="1"/>
</dbReference>
<keyword evidence="2" id="KW-0378">Hydrolase</keyword>
<dbReference type="PANTHER" id="PTHR43194">
    <property type="entry name" value="HYDROLASE ALPHA/BETA FOLD FAMILY"/>
    <property type="match status" value="1"/>
</dbReference>
<comment type="caution">
    <text evidence="2">The sequence shown here is derived from an EMBL/GenBank/DDBJ whole genome shotgun (WGS) entry which is preliminary data.</text>
</comment>
<feature type="domain" description="Peptidase S9 prolyl oligopeptidase catalytic" evidence="1">
    <location>
        <begin position="52"/>
        <end position="162"/>
    </location>
</feature>
<dbReference type="Gene3D" id="3.40.50.1820">
    <property type="entry name" value="alpha/beta hydrolase"/>
    <property type="match status" value="1"/>
</dbReference>
<dbReference type="InterPro" id="IPR050228">
    <property type="entry name" value="Carboxylesterase_BioH"/>
</dbReference>
<organism evidence="2 3">
    <name type="scientific">Thermocladium modestius</name>
    <dbReference type="NCBI Taxonomy" id="62609"/>
    <lineage>
        <taxon>Archaea</taxon>
        <taxon>Thermoproteota</taxon>
        <taxon>Thermoprotei</taxon>
        <taxon>Thermoproteales</taxon>
        <taxon>Thermoproteaceae</taxon>
        <taxon>Thermocladium</taxon>
    </lineage>
</organism>
<dbReference type="SUPFAM" id="SSF53474">
    <property type="entry name" value="alpha/beta-Hydrolases"/>
    <property type="match status" value="1"/>
</dbReference>
<reference evidence="2" key="2">
    <citation type="submission" date="2020-09" db="EMBL/GenBank/DDBJ databases">
        <authorList>
            <person name="Sun Q."/>
            <person name="Ohkuma M."/>
        </authorList>
    </citation>
    <scope>NUCLEOTIDE SEQUENCE</scope>
    <source>
        <strain evidence="2">JCM 10088</strain>
    </source>
</reference>
<dbReference type="OrthoDB" id="111592at2157"/>
<keyword evidence="3" id="KW-1185">Reference proteome</keyword>
<evidence type="ECO:0000259" key="1">
    <source>
        <dbReference type="Pfam" id="PF00326"/>
    </source>
</evidence>
<keyword evidence="2" id="KW-0031">Aminopeptidase</keyword>
<protein>
    <submittedName>
        <fullName evidence="2">Dipeptidyl aminopeptidase</fullName>
    </submittedName>
</protein>
<dbReference type="GO" id="GO:0006508">
    <property type="term" value="P:proteolysis"/>
    <property type="evidence" value="ECO:0007669"/>
    <property type="project" value="InterPro"/>
</dbReference>
<name>A0A830GVN9_9CREN</name>
<keyword evidence="2" id="KW-0645">Protease</keyword>
<evidence type="ECO:0000313" key="3">
    <source>
        <dbReference type="Proteomes" id="UP000610960"/>
    </source>
</evidence>
<dbReference type="InterPro" id="IPR001375">
    <property type="entry name" value="Peptidase_S9_cat"/>
</dbReference>
<dbReference type="PANTHER" id="PTHR43194:SF2">
    <property type="entry name" value="PEROXISOMAL MEMBRANE PROTEIN LPX1"/>
    <property type="match status" value="1"/>
</dbReference>